<name>A0A8X6PGE7_NEPPI</name>
<organism evidence="2 3">
    <name type="scientific">Nephila pilipes</name>
    <name type="common">Giant wood spider</name>
    <name type="synonym">Nephila maculata</name>
    <dbReference type="NCBI Taxonomy" id="299642"/>
    <lineage>
        <taxon>Eukaryota</taxon>
        <taxon>Metazoa</taxon>
        <taxon>Ecdysozoa</taxon>
        <taxon>Arthropoda</taxon>
        <taxon>Chelicerata</taxon>
        <taxon>Arachnida</taxon>
        <taxon>Araneae</taxon>
        <taxon>Araneomorphae</taxon>
        <taxon>Entelegynae</taxon>
        <taxon>Araneoidea</taxon>
        <taxon>Nephilidae</taxon>
        <taxon>Nephila</taxon>
    </lineage>
</organism>
<reference evidence="2" key="1">
    <citation type="submission" date="2020-08" db="EMBL/GenBank/DDBJ databases">
        <title>Multicomponent nature underlies the extraordinary mechanical properties of spider dragline silk.</title>
        <authorList>
            <person name="Kono N."/>
            <person name="Nakamura H."/>
            <person name="Mori M."/>
            <person name="Yoshida Y."/>
            <person name="Ohtoshi R."/>
            <person name="Malay A.D."/>
            <person name="Moran D.A.P."/>
            <person name="Tomita M."/>
            <person name="Numata K."/>
            <person name="Arakawa K."/>
        </authorList>
    </citation>
    <scope>NUCLEOTIDE SEQUENCE</scope>
</reference>
<protein>
    <submittedName>
        <fullName evidence="2">Uncharacterized protein</fullName>
    </submittedName>
</protein>
<feature type="compositionally biased region" description="Acidic residues" evidence="1">
    <location>
        <begin position="26"/>
        <end position="37"/>
    </location>
</feature>
<dbReference type="EMBL" id="BMAW01068999">
    <property type="protein sequence ID" value="GFT66754.1"/>
    <property type="molecule type" value="Genomic_DNA"/>
</dbReference>
<gene>
    <name evidence="2" type="ORF">NPIL_507951</name>
</gene>
<accession>A0A8X6PGE7</accession>
<feature type="non-terminal residue" evidence="2">
    <location>
        <position position="1"/>
    </location>
</feature>
<dbReference type="AlphaFoldDB" id="A0A8X6PGE7"/>
<dbReference type="Proteomes" id="UP000887013">
    <property type="component" value="Unassembled WGS sequence"/>
</dbReference>
<evidence type="ECO:0000256" key="1">
    <source>
        <dbReference type="SAM" id="MobiDB-lite"/>
    </source>
</evidence>
<feature type="region of interest" description="Disordered" evidence="1">
    <location>
        <begin position="1"/>
        <end position="39"/>
    </location>
</feature>
<proteinExistence type="predicted"/>
<sequence length="140" mass="16017">FENEENNDDDVKYPSFAPPDLQYDSPSEEETNEEASIDPEISIANSVLKRYNFCPQTVLSTPKIFKRKRTCKPSISASSTLSPIDVPNILTPKIPEHSRRTYWKSLLSEEFNPLPPAPSCIENKRFLSVLSREAYIQSMY</sequence>
<evidence type="ECO:0000313" key="3">
    <source>
        <dbReference type="Proteomes" id="UP000887013"/>
    </source>
</evidence>
<keyword evidence="3" id="KW-1185">Reference proteome</keyword>
<comment type="caution">
    <text evidence="2">The sequence shown here is derived from an EMBL/GenBank/DDBJ whole genome shotgun (WGS) entry which is preliminary data.</text>
</comment>
<evidence type="ECO:0000313" key="2">
    <source>
        <dbReference type="EMBL" id="GFT66754.1"/>
    </source>
</evidence>